<feature type="domain" description="C2" evidence="7">
    <location>
        <begin position="61"/>
        <end position="177"/>
    </location>
</feature>
<dbReference type="InterPro" id="IPR011993">
    <property type="entry name" value="PH-like_dom_sf"/>
</dbReference>
<dbReference type="Pfam" id="PF02893">
    <property type="entry name" value="GRAM"/>
    <property type="match status" value="1"/>
</dbReference>
<dbReference type="PROSITE" id="PS50004">
    <property type="entry name" value="C2"/>
    <property type="match status" value="1"/>
</dbReference>
<comment type="similarity">
    <text evidence="2">Belongs to the selenoprotein M/F family.</text>
</comment>
<dbReference type="PANTHER" id="PTHR47038">
    <property type="entry name" value="BAG-ASSOCIATED GRAM PROTEIN 1"/>
    <property type="match status" value="1"/>
</dbReference>
<organism evidence="9 10">
    <name type="scientific">Arachis hypogaea</name>
    <name type="common">Peanut</name>
    <dbReference type="NCBI Taxonomy" id="3818"/>
    <lineage>
        <taxon>Eukaryota</taxon>
        <taxon>Viridiplantae</taxon>
        <taxon>Streptophyta</taxon>
        <taxon>Embryophyta</taxon>
        <taxon>Tracheophyta</taxon>
        <taxon>Spermatophyta</taxon>
        <taxon>Magnoliopsida</taxon>
        <taxon>eudicotyledons</taxon>
        <taxon>Gunneridae</taxon>
        <taxon>Pentapetalae</taxon>
        <taxon>rosids</taxon>
        <taxon>fabids</taxon>
        <taxon>Fabales</taxon>
        <taxon>Fabaceae</taxon>
        <taxon>Papilionoideae</taxon>
        <taxon>50 kb inversion clade</taxon>
        <taxon>dalbergioids sensu lato</taxon>
        <taxon>Dalbergieae</taxon>
        <taxon>Pterocarpus clade</taxon>
        <taxon>Arachis</taxon>
    </lineage>
</organism>
<dbReference type="SUPFAM" id="SSF52833">
    <property type="entry name" value="Thioredoxin-like"/>
    <property type="match status" value="1"/>
</dbReference>
<dbReference type="EMBL" id="SDMP01000010">
    <property type="protein sequence ID" value="RYR34631.1"/>
    <property type="molecule type" value="Genomic_DNA"/>
</dbReference>
<evidence type="ECO:0000313" key="9">
    <source>
        <dbReference type="EMBL" id="RYR34631.1"/>
    </source>
</evidence>
<evidence type="ECO:0008006" key="11">
    <source>
        <dbReference type="Google" id="ProtNLM"/>
    </source>
</evidence>
<dbReference type="CDD" id="cd00030">
    <property type="entry name" value="C2"/>
    <property type="match status" value="1"/>
</dbReference>
<feature type="transmembrane region" description="Helical" evidence="6">
    <location>
        <begin position="20"/>
        <end position="37"/>
    </location>
</feature>
<evidence type="ECO:0000313" key="10">
    <source>
        <dbReference type="Proteomes" id="UP000289738"/>
    </source>
</evidence>
<keyword evidence="4 6" id="KW-1133">Transmembrane helix</keyword>
<gene>
    <name evidence="9" type="ORF">Ahy_A10g049600</name>
</gene>
<dbReference type="InterPro" id="IPR035892">
    <property type="entry name" value="C2_domain_sf"/>
</dbReference>
<keyword evidence="3 6" id="KW-0812">Transmembrane</keyword>
<proteinExistence type="inferred from homology"/>
<dbReference type="Gene3D" id="2.60.40.150">
    <property type="entry name" value="C2 domain"/>
    <property type="match status" value="1"/>
</dbReference>
<dbReference type="InterPro" id="IPR000008">
    <property type="entry name" value="C2_dom"/>
</dbReference>
<dbReference type="STRING" id="3818.A0A445B7J2"/>
<dbReference type="InterPro" id="IPR038219">
    <property type="entry name" value="Sep15/SelM_sf"/>
</dbReference>
<protein>
    <recommendedName>
        <fullName evidence="11">C2 domain-containing protein</fullName>
    </recommendedName>
</protein>
<dbReference type="InterPro" id="IPR044655">
    <property type="entry name" value="BAGP1-like"/>
</dbReference>
<sequence>MNVTIDSTLLDFLVPSLWEIKVSVAASFVVILAYSFFTFRTGDSDDAADRTLSDNPVTDAAYDKDKIILKGDSQGGSAYLIKLELLAAKNLIGANLNGTSDPYVIITCGNEKRFSSMVPGSRNPMWGEEFNFSVDELPVQINVTIYDWDIIWKSAVLGSVTVPVEREGQTGAVWYSLDSTSGQVCLHIKTIKLSANSTRINGFGGPSTRRRMPVEKEGPTVVHQKPGPLQTIFDLLPDEVLDHSYSCALERSFLYHGRMYVSAWHICFHSNVFSKQIKVVIPFEDIDEIRRSQHAFINPAITIILRMGAGGHGVPPLGSPDGRVRYKFASFWNRNHAFRNLQRAANNFHEMLEAEKKENAESELRAHSSSVRGNKILDKVPEESMPKTGKLQAFTKEEALVGIYNGVFPCTAEQFFNLLLNDGSQFISKYRAVRKDTNLVMGQWHTAEEYDGQVREITFRSLCNSPMCPPDTAMTEWQHHVLSPDKKKLVFETVQQAHDVPFGSYFEVHCKWFLETTNERSCTLDIKVGAHFKKWCVMQSKIKSGAVNEYKKEVEVMLEVARSYIKPHTTDDETDMASLPPAREREREMKRRWLSSYGVAAAVVVVVLLAALSIGTSAEQLSTRECENLGFSGLALCSDCKTFSEYVKDKELVSDCYKCCTEDSNDATAKVAYSGAILEVCMRKLVFYPEVVGFIEEEKDKFPTVKVQYVFNSPPKLIMLDHAGDQKETIRIDNWKRDHILQFMREKVKPVAAN</sequence>
<dbReference type="Gene3D" id="3.40.30.50">
    <property type="entry name" value="Sep15/SelM thioredoxin-like domain, active-site redox motif"/>
    <property type="match status" value="1"/>
</dbReference>
<dbReference type="Pfam" id="PF16016">
    <property type="entry name" value="VASt"/>
    <property type="match status" value="1"/>
</dbReference>
<feature type="domain" description="VASt" evidence="8">
    <location>
        <begin position="399"/>
        <end position="569"/>
    </location>
</feature>
<dbReference type="SUPFAM" id="SSF49562">
    <property type="entry name" value="C2 domain (Calcium/lipid-binding domain, CaLB)"/>
    <property type="match status" value="1"/>
</dbReference>
<evidence type="ECO:0000259" key="8">
    <source>
        <dbReference type="PROSITE" id="PS51778"/>
    </source>
</evidence>
<dbReference type="SMART" id="SM00239">
    <property type="entry name" value="C2"/>
    <property type="match status" value="1"/>
</dbReference>
<dbReference type="Pfam" id="PF08806">
    <property type="entry name" value="Sep15_SelM"/>
    <property type="match status" value="1"/>
</dbReference>
<keyword evidence="5 6" id="KW-0472">Membrane</keyword>
<dbReference type="InterPro" id="IPR036249">
    <property type="entry name" value="Thioredoxin-like_sf"/>
</dbReference>
<dbReference type="GO" id="GO:0016020">
    <property type="term" value="C:membrane"/>
    <property type="evidence" value="ECO:0007669"/>
    <property type="project" value="UniProtKB-SubCell"/>
</dbReference>
<dbReference type="Pfam" id="PF00168">
    <property type="entry name" value="C2"/>
    <property type="match status" value="1"/>
</dbReference>
<keyword evidence="10" id="KW-1185">Reference proteome</keyword>
<evidence type="ECO:0000256" key="6">
    <source>
        <dbReference type="SAM" id="Phobius"/>
    </source>
</evidence>
<dbReference type="PRINTS" id="PR00360">
    <property type="entry name" value="C2DOMAIN"/>
</dbReference>
<dbReference type="FunFam" id="2.30.29.30:FF:000265">
    <property type="entry name" value="BAG-associated GRAM protein 1 isoform X2"/>
    <property type="match status" value="1"/>
</dbReference>
<dbReference type="PANTHER" id="PTHR47038:SF1">
    <property type="entry name" value="BAG-ASSOCIATED GRAM PROTEIN 1"/>
    <property type="match status" value="1"/>
</dbReference>
<evidence type="ECO:0000259" key="7">
    <source>
        <dbReference type="PROSITE" id="PS50004"/>
    </source>
</evidence>
<evidence type="ECO:0000256" key="3">
    <source>
        <dbReference type="ARBA" id="ARBA00022692"/>
    </source>
</evidence>
<name>A0A445B7J2_ARAHY</name>
<evidence type="ECO:0000256" key="1">
    <source>
        <dbReference type="ARBA" id="ARBA00004167"/>
    </source>
</evidence>
<dbReference type="PROSITE" id="PS51778">
    <property type="entry name" value="VAST"/>
    <property type="match status" value="1"/>
</dbReference>
<evidence type="ECO:0000256" key="2">
    <source>
        <dbReference type="ARBA" id="ARBA00005742"/>
    </source>
</evidence>
<dbReference type="Gene3D" id="2.30.29.30">
    <property type="entry name" value="Pleckstrin-homology domain (PH domain)/Phosphotyrosine-binding domain (PTB)"/>
    <property type="match status" value="1"/>
</dbReference>
<dbReference type="InterPro" id="IPR004182">
    <property type="entry name" value="GRAM"/>
</dbReference>
<dbReference type="InterPro" id="IPR031968">
    <property type="entry name" value="VASt"/>
</dbReference>
<comment type="caution">
    <text evidence="9">The sequence shown here is derived from an EMBL/GenBank/DDBJ whole genome shotgun (WGS) entry which is preliminary data.</text>
</comment>
<dbReference type="SMART" id="SM00568">
    <property type="entry name" value="GRAM"/>
    <property type="match status" value="1"/>
</dbReference>
<dbReference type="AlphaFoldDB" id="A0A445B7J2"/>
<reference evidence="9 10" key="1">
    <citation type="submission" date="2019-01" db="EMBL/GenBank/DDBJ databases">
        <title>Sequencing of cultivated peanut Arachis hypogaea provides insights into genome evolution and oil improvement.</title>
        <authorList>
            <person name="Chen X."/>
        </authorList>
    </citation>
    <scope>NUCLEOTIDE SEQUENCE [LARGE SCALE GENOMIC DNA]</scope>
    <source>
        <strain evidence="10">cv. Fuhuasheng</strain>
        <tissue evidence="9">Leaves</tissue>
    </source>
</reference>
<dbReference type="CDD" id="cd13219">
    <property type="entry name" value="PH-GRAM_C2-GRAM"/>
    <property type="match status" value="1"/>
</dbReference>
<dbReference type="InterPro" id="IPR014912">
    <property type="entry name" value="Sep15_SelM_dom"/>
</dbReference>
<feature type="transmembrane region" description="Helical" evidence="6">
    <location>
        <begin position="593"/>
        <end position="614"/>
    </location>
</feature>
<dbReference type="Proteomes" id="UP000289738">
    <property type="component" value="Chromosome A10"/>
</dbReference>
<comment type="subcellular location">
    <subcellularLocation>
        <location evidence="1">Membrane</location>
        <topology evidence="1">Single-pass membrane protein</topology>
    </subcellularLocation>
</comment>
<accession>A0A445B7J2</accession>
<evidence type="ECO:0000256" key="4">
    <source>
        <dbReference type="ARBA" id="ARBA00022989"/>
    </source>
</evidence>
<evidence type="ECO:0000256" key="5">
    <source>
        <dbReference type="ARBA" id="ARBA00023136"/>
    </source>
</evidence>